<keyword evidence="3" id="KW-1185">Reference proteome</keyword>
<keyword evidence="2" id="KW-0540">Nuclease</keyword>
<dbReference type="SMART" id="SM00507">
    <property type="entry name" value="HNHc"/>
    <property type="match status" value="1"/>
</dbReference>
<organism evidence="2 3">
    <name type="scientific">Streptomyces macrolidinus</name>
    <dbReference type="NCBI Taxonomy" id="2952607"/>
    <lineage>
        <taxon>Bacteria</taxon>
        <taxon>Bacillati</taxon>
        <taxon>Actinomycetota</taxon>
        <taxon>Actinomycetes</taxon>
        <taxon>Kitasatosporales</taxon>
        <taxon>Streptomycetaceae</taxon>
        <taxon>Streptomyces</taxon>
    </lineage>
</organism>
<dbReference type="Pfam" id="PF01844">
    <property type="entry name" value="HNH"/>
    <property type="match status" value="1"/>
</dbReference>
<dbReference type="RefSeq" id="WP_252428302.1">
    <property type="nucleotide sequence ID" value="NZ_JAMWMR010000037.1"/>
</dbReference>
<proteinExistence type="predicted"/>
<dbReference type="EMBL" id="JAMWMR010000037">
    <property type="protein sequence ID" value="MCN9244515.1"/>
    <property type="molecule type" value="Genomic_DNA"/>
</dbReference>
<dbReference type="GO" id="GO:0004519">
    <property type="term" value="F:endonuclease activity"/>
    <property type="evidence" value="ECO:0007669"/>
    <property type="project" value="UniProtKB-KW"/>
</dbReference>
<protein>
    <submittedName>
        <fullName evidence="2">HNH endonuclease</fullName>
    </submittedName>
</protein>
<evidence type="ECO:0000259" key="1">
    <source>
        <dbReference type="SMART" id="SM00507"/>
    </source>
</evidence>
<keyword evidence="2" id="KW-0255">Endonuclease</keyword>
<feature type="domain" description="HNH nuclease" evidence="1">
    <location>
        <begin position="19"/>
        <end position="69"/>
    </location>
</feature>
<dbReference type="InterPro" id="IPR002711">
    <property type="entry name" value="HNH"/>
</dbReference>
<name>A0ABT0ZLV8_9ACTN</name>
<evidence type="ECO:0000313" key="3">
    <source>
        <dbReference type="Proteomes" id="UP001523219"/>
    </source>
</evidence>
<dbReference type="InterPro" id="IPR052892">
    <property type="entry name" value="NA-targeting_endonuclease"/>
</dbReference>
<dbReference type="PANTHER" id="PTHR33877:SF1">
    <property type="entry name" value="TYPE IV METHYL-DIRECTED RESTRICTION ENZYME ECOKMCRA"/>
    <property type="match status" value="1"/>
</dbReference>
<accession>A0ABT0ZLV8</accession>
<dbReference type="Proteomes" id="UP001523219">
    <property type="component" value="Unassembled WGS sequence"/>
</dbReference>
<evidence type="ECO:0000313" key="2">
    <source>
        <dbReference type="EMBL" id="MCN9244515.1"/>
    </source>
</evidence>
<dbReference type="InterPro" id="IPR003615">
    <property type="entry name" value="HNH_nuc"/>
</dbReference>
<dbReference type="CDD" id="cd00085">
    <property type="entry name" value="HNHc"/>
    <property type="match status" value="1"/>
</dbReference>
<reference evidence="2 3" key="1">
    <citation type="submission" date="2022-05" db="EMBL/GenBank/DDBJ databases">
        <title>Streptomyces sp. nov. RY43-2 isolated from soil of a peat swamp forest.</title>
        <authorList>
            <person name="Kanchanasin P."/>
            <person name="Tanasupawat S."/>
            <person name="Phongsopitanun W."/>
        </authorList>
    </citation>
    <scope>NUCLEOTIDE SEQUENCE [LARGE SCALE GENOMIC DNA]</scope>
    <source>
        <strain evidence="2 3">RY43-2</strain>
    </source>
</reference>
<dbReference type="PANTHER" id="PTHR33877">
    <property type="entry name" value="SLL1193 PROTEIN"/>
    <property type="match status" value="1"/>
</dbReference>
<sequence>MTLVDEGVQRGKRSKQPTWVWLMALTSNEGCCAYCAVSPSTTLDHEEPIADNGADTWWNFLPACKPCNDWKGKRTAMEWLIDQKLHREQPKVGFDTRRMPLRMFHGFEGRLSRIQGEIREASRRDWFRHHYGDARHRNKAEMLEHLETCREELSSYPHLPWTTPNVYTSTGAVCTRHMCCGYWHPQARSLDAVILSDDQYRAFSKAAFVEGMSEGDLAAKLIAGYLLAGRRATASAG</sequence>
<comment type="caution">
    <text evidence="2">The sequence shown here is derived from an EMBL/GenBank/DDBJ whole genome shotgun (WGS) entry which is preliminary data.</text>
</comment>
<keyword evidence="2" id="KW-0378">Hydrolase</keyword>
<gene>
    <name evidence="2" type="ORF">NGF19_27660</name>
</gene>
<dbReference type="Gene3D" id="1.10.30.50">
    <property type="match status" value="1"/>
</dbReference>